<reference evidence="2 3" key="1">
    <citation type="submission" date="2024-01" db="EMBL/GenBank/DDBJ databases">
        <title>The complete chloroplast genome sequence of Lithospermum erythrorhizon: insights into the phylogenetic relationship among Boraginaceae species and the maternal lineages of purple gromwells.</title>
        <authorList>
            <person name="Okada T."/>
            <person name="Watanabe K."/>
        </authorList>
    </citation>
    <scope>NUCLEOTIDE SEQUENCE [LARGE SCALE GENOMIC DNA]</scope>
</reference>
<organism evidence="2 3">
    <name type="scientific">Lithospermum erythrorhizon</name>
    <name type="common">Purple gromwell</name>
    <name type="synonym">Lithospermum officinale var. erythrorhizon</name>
    <dbReference type="NCBI Taxonomy" id="34254"/>
    <lineage>
        <taxon>Eukaryota</taxon>
        <taxon>Viridiplantae</taxon>
        <taxon>Streptophyta</taxon>
        <taxon>Embryophyta</taxon>
        <taxon>Tracheophyta</taxon>
        <taxon>Spermatophyta</taxon>
        <taxon>Magnoliopsida</taxon>
        <taxon>eudicotyledons</taxon>
        <taxon>Gunneridae</taxon>
        <taxon>Pentapetalae</taxon>
        <taxon>asterids</taxon>
        <taxon>lamiids</taxon>
        <taxon>Boraginales</taxon>
        <taxon>Boraginaceae</taxon>
        <taxon>Boraginoideae</taxon>
        <taxon>Lithospermeae</taxon>
        <taxon>Lithospermum</taxon>
    </lineage>
</organism>
<keyword evidence="3" id="KW-1185">Reference proteome</keyword>
<comment type="caution">
    <text evidence="2">The sequence shown here is derived from an EMBL/GenBank/DDBJ whole genome shotgun (WGS) entry which is preliminary data.</text>
</comment>
<gene>
    <name evidence="2" type="ORF">LIER_13264</name>
</gene>
<name>A0AAV3Q017_LITER</name>
<protein>
    <submittedName>
        <fullName evidence="2">Uncharacterized protein</fullName>
    </submittedName>
</protein>
<dbReference type="EMBL" id="BAABME010002651">
    <property type="protein sequence ID" value="GAA0155562.1"/>
    <property type="molecule type" value="Genomic_DNA"/>
</dbReference>
<evidence type="ECO:0000313" key="3">
    <source>
        <dbReference type="Proteomes" id="UP001454036"/>
    </source>
</evidence>
<dbReference type="AlphaFoldDB" id="A0AAV3Q017"/>
<feature type="compositionally biased region" description="Basic and acidic residues" evidence="1">
    <location>
        <begin position="62"/>
        <end position="73"/>
    </location>
</feature>
<evidence type="ECO:0000313" key="2">
    <source>
        <dbReference type="EMBL" id="GAA0155562.1"/>
    </source>
</evidence>
<accession>A0AAV3Q017</accession>
<feature type="region of interest" description="Disordered" evidence="1">
    <location>
        <begin position="50"/>
        <end position="73"/>
    </location>
</feature>
<proteinExistence type="predicted"/>
<sequence length="96" mass="10605">MGPQLMEDREDPTGQPSRHGAPAPDAATHSPPTDAVASLHKLIYALTEREAENRAEKRRGKCPVEDSYWRSPDPKRLSALDRILASAKGYSRVDLP</sequence>
<dbReference type="Proteomes" id="UP001454036">
    <property type="component" value="Unassembled WGS sequence"/>
</dbReference>
<evidence type="ECO:0000256" key="1">
    <source>
        <dbReference type="SAM" id="MobiDB-lite"/>
    </source>
</evidence>
<feature type="region of interest" description="Disordered" evidence="1">
    <location>
        <begin position="1"/>
        <end position="33"/>
    </location>
</feature>